<sequence>MPPLSDKTKQDTLHLVTRFHTAPVGAWDRSSGEHEQGRIRSRSLRGGGTIPDDPASLVIGHSVSHARLPPSPTVSRTVYGTGDLVGTAATSTIPPANTQPRVTQPHPRFPLPLNPSIPRVSCRPELVLCTKSPAFCSGIFHEPQCTVVELQLRPLYPSTPHHPHCRSFNLQTPPSPIAVEPLQAFPGFAPRRQRTKWSPLNVPSHGGLRRDASDHCDHPQAHQRQVIS</sequence>
<evidence type="ECO:0000256" key="1">
    <source>
        <dbReference type="SAM" id="MobiDB-lite"/>
    </source>
</evidence>
<evidence type="ECO:0000313" key="3">
    <source>
        <dbReference type="Proteomes" id="UP000777438"/>
    </source>
</evidence>
<keyword evidence="3" id="KW-1185">Reference proteome</keyword>
<dbReference type="Proteomes" id="UP000777438">
    <property type="component" value="Unassembled WGS sequence"/>
</dbReference>
<evidence type="ECO:0000313" key="2">
    <source>
        <dbReference type="EMBL" id="KAH6894214.1"/>
    </source>
</evidence>
<gene>
    <name evidence="2" type="ORF">B0T10DRAFT_479838</name>
</gene>
<reference evidence="2 3" key="1">
    <citation type="journal article" date="2021" name="Nat. Commun.">
        <title>Genetic determinants of endophytism in the Arabidopsis root mycobiome.</title>
        <authorList>
            <person name="Mesny F."/>
            <person name="Miyauchi S."/>
            <person name="Thiergart T."/>
            <person name="Pickel B."/>
            <person name="Atanasova L."/>
            <person name="Karlsson M."/>
            <person name="Huettel B."/>
            <person name="Barry K.W."/>
            <person name="Haridas S."/>
            <person name="Chen C."/>
            <person name="Bauer D."/>
            <person name="Andreopoulos W."/>
            <person name="Pangilinan J."/>
            <person name="LaButti K."/>
            <person name="Riley R."/>
            <person name="Lipzen A."/>
            <person name="Clum A."/>
            <person name="Drula E."/>
            <person name="Henrissat B."/>
            <person name="Kohler A."/>
            <person name="Grigoriev I.V."/>
            <person name="Martin F.M."/>
            <person name="Hacquard S."/>
        </authorList>
    </citation>
    <scope>NUCLEOTIDE SEQUENCE [LARGE SCALE GENOMIC DNA]</scope>
    <source>
        <strain evidence="2 3">MPI-CAGE-CH-0241</strain>
    </source>
</reference>
<proteinExistence type="predicted"/>
<feature type="region of interest" description="Disordered" evidence="1">
    <location>
        <begin position="193"/>
        <end position="228"/>
    </location>
</feature>
<feature type="region of interest" description="Disordered" evidence="1">
    <location>
        <begin position="26"/>
        <end position="53"/>
    </location>
</feature>
<accession>A0A9P9AVC5</accession>
<dbReference type="EMBL" id="JAGPYM010000005">
    <property type="protein sequence ID" value="KAH6894214.1"/>
    <property type="molecule type" value="Genomic_DNA"/>
</dbReference>
<dbReference type="AlphaFoldDB" id="A0A9P9AVC5"/>
<feature type="non-terminal residue" evidence="2">
    <location>
        <position position="228"/>
    </location>
</feature>
<feature type="compositionally biased region" description="Basic and acidic residues" evidence="1">
    <location>
        <begin position="208"/>
        <end position="220"/>
    </location>
</feature>
<protein>
    <submittedName>
        <fullName evidence="2">Uncharacterized protein</fullName>
    </submittedName>
</protein>
<comment type="caution">
    <text evidence="2">The sequence shown here is derived from an EMBL/GenBank/DDBJ whole genome shotgun (WGS) entry which is preliminary data.</text>
</comment>
<organism evidence="2 3">
    <name type="scientific">Thelonectria olida</name>
    <dbReference type="NCBI Taxonomy" id="1576542"/>
    <lineage>
        <taxon>Eukaryota</taxon>
        <taxon>Fungi</taxon>
        <taxon>Dikarya</taxon>
        <taxon>Ascomycota</taxon>
        <taxon>Pezizomycotina</taxon>
        <taxon>Sordariomycetes</taxon>
        <taxon>Hypocreomycetidae</taxon>
        <taxon>Hypocreales</taxon>
        <taxon>Nectriaceae</taxon>
        <taxon>Thelonectria</taxon>
    </lineage>
</organism>
<name>A0A9P9AVC5_9HYPO</name>